<organism evidence="2 3">
    <name type="scientific">[Candida] subhashii</name>
    <dbReference type="NCBI Taxonomy" id="561895"/>
    <lineage>
        <taxon>Eukaryota</taxon>
        <taxon>Fungi</taxon>
        <taxon>Dikarya</taxon>
        <taxon>Ascomycota</taxon>
        <taxon>Saccharomycotina</taxon>
        <taxon>Pichiomycetes</taxon>
        <taxon>Debaryomycetaceae</taxon>
        <taxon>Spathaspora</taxon>
    </lineage>
</organism>
<dbReference type="RefSeq" id="XP_049261180.1">
    <property type="nucleotide sequence ID" value="XM_049409536.1"/>
</dbReference>
<evidence type="ECO:0000313" key="3">
    <source>
        <dbReference type="Proteomes" id="UP000694255"/>
    </source>
</evidence>
<evidence type="ECO:0008006" key="4">
    <source>
        <dbReference type="Google" id="ProtNLM"/>
    </source>
</evidence>
<dbReference type="EMBL" id="JAGSYN010000271">
    <property type="protein sequence ID" value="KAG7660947.1"/>
    <property type="molecule type" value="Genomic_DNA"/>
</dbReference>
<sequence>MTTINDSPPGSPNLLTTDSSSSSSLQLHSLSLVSSQSSNDHSRAEDINEKSKQNQEKQHRINSALLDTLNNCILNEASSNLTYCNFPVILKVPIIESRKSEFEAIFAGYKDLTIDREEQEYVIGFIQSRIEFDELIYKLHDLEINYELDYSKFISHPGILFIKNLSSNLMFEDDQIDSITITKENGNYKLFKFLMDNCYFKSLNEVKLFNQDNGINSAFAIVKFSNYLDVDLLIEKFNKMVPNIFNNNETIPLFLNRYLNRKERINPKVPVASPINSLNQDNFNLIIVENLLNFIPETFTIFEFYKLIEKIGGFGNMIESVYFPIMDYFSKGKESTKLKCFDYGYIKFKSNANLMENTLKILYYLNELSWEEFINFDTQNLPHLTDPVEPIKTRNNKIQITIAQHKHNHYLYANAQNFYLSLGHKHQLSINFPNPIYAINSYCRSLNYQETNIYVNNLSVLFNNDDSTWEEFWKQFGKIKSAKIIKPQFYEFSSISSSSSSSSSNEEFDGDNHIKDHKAGKIGFIFYESFKMAIRAILMTNNKVVNLDKFNPILIQSSFAIQKSKLGPKNENITSSLPLPNNVTNHNNFNNNSSIGNNKQQPFQSKQKQFYATAAANIIGGGNGGGGTGATNGNINGNYGGYSQHAHPYHHHQPMMPAYPYYGYPNPYIICPPY</sequence>
<evidence type="ECO:0000256" key="1">
    <source>
        <dbReference type="SAM" id="MobiDB-lite"/>
    </source>
</evidence>
<dbReference type="AlphaFoldDB" id="A0A8J5UHN4"/>
<feature type="compositionally biased region" description="Basic and acidic residues" evidence="1">
    <location>
        <begin position="40"/>
        <end position="56"/>
    </location>
</feature>
<feature type="region of interest" description="Disordered" evidence="1">
    <location>
        <begin position="34"/>
        <end position="56"/>
    </location>
</feature>
<comment type="caution">
    <text evidence="2">The sequence shown here is derived from an EMBL/GenBank/DDBJ whole genome shotgun (WGS) entry which is preliminary data.</text>
</comment>
<proteinExistence type="predicted"/>
<dbReference type="GeneID" id="73472267"/>
<dbReference type="OrthoDB" id="4083013at2759"/>
<dbReference type="Proteomes" id="UP000694255">
    <property type="component" value="Unassembled WGS sequence"/>
</dbReference>
<protein>
    <recommendedName>
        <fullName evidence="4">RRM domain-containing protein</fullName>
    </recommendedName>
</protein>
<accession>A0A8J5UHN4</accession>
<evidence type="ECO:0000313" key="2">
    <source>
        <dbReference type="EMBL" id="KAG7660947.1"/>
    </source>
</evidence>
<reference evidence="2 3" key="1">
    <citation type="journal article" date="2021" name="DNA Res.">
        <title>Genome analysis of Candida subhashii reveals its hybrid nature and dual mitochondrial genome conformations.</title>
        <authorList>
            <person name="Mixao V."/>
            <person name="Hegedusova E."/>
            <person name="Saus E."/>
            <person name="Pryszcz L.P."/>
            <person name="Cillingova A."/>
            <person name="Nosek J."/>
            <person name="Gabaldon T."/>
        </authorList>
    </citation>
    <scope>NUCLEOTIDE SEQUENCE [LARGE SCALE GENOMIC DNA]</scope>
    <source>
        <strain evidence="2 3">CBS 10753</strain>
    </source>
</reference>
<feature type="region of interest" description="Disordered" evidence="1">
    <location>
        <begin position="1"/>
        <end position="21"/>
    </location>
</feature>
<gene>
    <name evidence="2" type="ORF">J8A68_005467</name>
</gene>
<name>A0A8J5UHN4_9ASCO</name>
<keyword evidence="3" id="KW-1185">Reference proteome</keyword>